<feature type="chain" id="PRO_5039069842" description="Lipoprotein" evidence="2">
    <location>
        <begin position="21"/>
        <end position="126"/>
    </location>
</feature>
<evidence type="ECO:0008006" key="5">
    <source>
        <dbReference type="Google" id="ProtNLM"/>
    </source>
</evidence>
<reference evidence="4" key="1">
    <citation type="submission" date="2016-10" db="EMBL/GenBank/DDBJ databases">
        <authorList>
            <person name="Varghese N."/>
            <person name="Submissions S."/>
        </authorList>
    </citation>
    <scope>NUCLEOTIDE SEQUENCE [LARGE SCALE GENOMIC DNA]</scope>
    <source>
        <strain evidence="4">IBRC-M 10403</strain>
    </source>
</reference>
<dbReference type="AlphaFoldDB" id="A0A1G6SKQ7"/>
<proteinExistence type="predicted"/>
<dbReference type="NCBIfam" id="NF037950">
    <property type="entry name" value="spanin2_1"/>
    <property type="match status" value="1"/>
</dbReference>
<feature type="signal peptide" evidence="2">
    <location>
        <begin position="1"/>
        <end position="20"/>
    </location>
</feature>
<name>A0A1G6SKQ7_9PSEU</name>
<evidence type="ECO:0000313" key="3">
    <source>
        <dbReference type="EMBL" id="SDD17221.1"/>
    </source>
</evidence>
<dbReference type="Proteomes" id="UP000199501">
    <property type="component" value="Unassembled WGS sequence"/>
</dbReference>
<dbReference type="EMBL" id="FMZZ01000008">
    <property type="protein sequence ID" value="SDD17221.1"/>
    <property type="molecule type" value="Genomic_DNA"/>
</dbReference>
<keyword evidence="4" id="KW-1185">Reference proteome</keyword>
<keyword evidence="1" id="KW-0175">Coiled coil</keyword>
<dbReference type="RefSeq" id="WP_091451775.1">
    <property type="nucleotide sequence ID" value="NZ_FMZZ01000008.1"/>
</dbReference>
<organism evidence="3 4">
    <name type="scientific">Actinokineospora iranica</name>
    <dbReference type="NCBI Taxonomy" id="1271860"/>
    <lineage>
        <taxon>Bacteria</taxon>
        <taxon>Bacillati</taxon>
        <taxon>Actinomycetota</taxon>
        <taxon>Actinomycetes</taxon>
        <taxon>Pseudonocardiales</taxon>
        <taxon>Pseudonocardiaceae</taxon>
        <taxon>Actinokineospora</taxon>
    </lineage>
</organism>
<gene>
    <name evidence="3" type="ORF">SAMN05216174_10828</name>
</gene>
<accession>A0A1G6SKQ7</accession>
<dbReference type="OrthoDB" id="3698794at2"/>
<protein>
    <recommendedName>
        <fullName evidence="5">Lipoprotein</fullName>
    </recommendedName>
</protein>
<dbReference type="PROSITE" id="PS51257">
    <property type="entry name" value="PROKAR_LIPOPROTEIN"/>
    <property type="match status" value="1"/>
</dbReference>
<evidence type="ECO:0000313" key="4">
    <source>
        <dbReference type="Proteomes" id="UP000199501"/>
    </source>
</evidence>
<feature type="coiled-coil region" evidence="1">
    <location>
        <begin position="54"/>
        <end position="81"/>
    </location>
</feature>
<sequence>MRSRLAIVLAATALLGGLTACDSVREATNAASNATDKANICLEALKLANFTPSTQDVEQTAEDAKRTADELTALAEKTTDVTLQDAINGMAAKVNELSVPNLDPTGVTSWAKDKIDAVNALSQACL</sequence>
<keyword evidence="2" id="KW-0732">Signal</keyword>
<evidence type="ECO:0000256" key="1">
    <source>
        <dbReference type="SAM" id="Coils"/>
    </source>
</evidence>
<evidence type="ECO:0000256" key="2">
    <source>
        <dbReference type="SAM" id="SignalP"/>
    </source>
</evidence>